<sequence>MKKLSYLLLFSFLLISCTSSQKMLERGQYDQAIDRATEKLMKKPNNSKELGVLKEAFELANMFDKERIEFLELEGREESWVEIYELYEQLNWRQNKVRRLPSQIRNEFTFYNYDNQIVESKMAAAEVSYNRGLDFLERGDKMSARQAYYEFDTAAEIYPGFEDVDQKLAESHQLGMNHALYFIENNSGMVLPDFFDVEMKKTTLKDLNTHWLNFDTYENENTEYDYFLILNITEISFSPETVERKVYSESKEIQDGMRYEYDDDGNVKKDSTGTDIRVPNMVTVTAEITESEQSKTAFVAGSLDFYDLKTDQLLRTETASVEAVFEHRYGEAKGNSDALSEETAEIIGGRAVSFPSNEQMLMDATELLKNRSKTVISRNRRLLEN</sequence>
<accession>A0A2N0VEP4</accession>
<gene>
    <name evidence="2" type="ORF">CWD77_14725</name>
</gene>
<reference evidence="2 3" key="1">
    <citation type="submission" date="2017-11" db="EMBL/GenBank/DDBJ databases">
        <title>Rhodohalobacter 15182 sp. nov., isolated from a salt lake.</title>
        <authorList>
            <person name="Han S."/>
        </authorList>
    </citation>
    <scope>NUCLEOTIDE SEQUENCE [LARGE SCALE GENOMIC DNA]</scope>
    <source>
        <strain evidence="2 3">15182</strain>
    </source>
</reference>
<dbReference type="Proteomes" id="UP000233398">
    <property type="component" value="Unassembled WGS sequence"/>
</dbReference>
<evidence type="ECO:0008006" key="4">
    <source>
        <dbReference type="Google" id="ProtNLM"/>
    </source>
</evidence>
<evidence type="ECO:0000313" key="3">
    <source>
        <dbReference type="Proteomes" id="UP000233398"/>
    </source>
</evidence>
<dbReference type="RefSeq" id="WP_101074354.1">
    <property type="nucleotide sequence ID" value="NZ_PISP01000006.1"/>
</dbReference>
<feature type="signal peptide" evidence="1">
    <location>
        <begin position="1"/>
        <end position="22"/>
    </location>
</feature>
<dbReference type="AlphaFoldDB" id="A0A2N0VEP4"/>
<protein>
    <recommendedName>
        <fullName evidence="4">Lipoprotein</fullName>
    </recommendedName>
</protein>
<comment type="caution">
    <text evidence="2">The sequence shown here is derived from an EMBL/GenBank/DDBJ whole genome shotgun (WGS) entry which is preliminary data.</text>
</comment>
<organism evidence="2 3">
    <name type="scientific">Rhodohalobacter barkolensis</name>
    <dbReference type="NCBI Taxonomy" id="2053187"/>
    <lineage>
        <taxon>Bacteria</taxon>
        <taxon>Pseudomonadati</taxon>
        <taxon>Balneolota</taxon>
        <taxon>Balneolia</taxon>
        <taxon>Balneolales</taxon>
        <taxon>Balneolaceae</taxon>
        <taxon>Rhodohalobacter</taxon>
    </lineage>
</organism>
<evidence type="ECO:0000256" key="1">
    <source>
        <dbReference type="SAM" id="SignalP"/>
    </source>
</evidence>
<name>A0A2N0VEP4_9BACT</name>
<keyword evidence="3" id="KW-1185">Reference proteome</keyword>
<dbReference type="EMBL" id="PISP01000006">
    <property type="protein sequence ID" value="PKD42659.1"/>
    <property type="molecule type" value="Genomic_DNA"/>
</dbReference>
<proteinExistence type="predicted"/>
<dbReference type="OrthoDB" id="1489643at2"/>
<dbReference type="PROSITE" id="PS51257">
    <property type="entry name" value="PROKAR_LIPOPROTEIN"/>
    <property type="match status" value="1"/>
</dbReference>
<feature type="chain" id="PRO_5014625040" description="Lipoprotein" evidence="1">
    <location>
        <begin position="23"/>
        <end position="385"/>
    </location>
</feature>
<evidence type="ECO:0000313" key="2">
    <source>
        <dbReference type="EMBL" id="PKD42659.1"/>
    </source>
</evidence>
<keyword evidence="1" id="KW-0732">Signal</keyword>